<feature type="transmembrane region" description="Helical" evidence="6">
    <location>
        <begin position="134"/>
        <end position="152"/>
    </location>
</feature>
<dbReference type="InterPro" id="IPR002293">
    <property type="entry name" value="AA/rel_permease1"/>
</dbReference>
<evidence type="ECO:0000256" key="3">
    <source>
        <dbReference type="ARBA" id="ARBA00022692"/>
    </source>
</evidence>
<name>A0A345DB28_9BURK</name>
<dbReference type="PANTHER" id="PTHR42770">
    <property type="entry name" value="AMINO ACID TRANSPORTER-RELATED"/>
    <property type="match status" value="1"/>
</dbReference>
<evidence type="ECO:0000256" key="1">
    <source>
        <dbReference type="ARBA" id="ARBA00004651"/>
    </source>
</evidence>
<dbReference type="Gene3D" id="1.20.1740.10">
    <property type="entry name" value="Amino acid/polyamine transporter I"/>
    <property type="match status" value="1"/>
</dbReference>
<feature type="transmembrane region" description="Helical" evidence="6">
    <location>
        <begin position="410"/>
        <end position="431"/>
    </location>
</feature>
<protein>
    <submittedName>
        <fullName evidence="7">Serine/threonine exchanger SteT</fullName>
    </submittedName>
</protein>
<organism evidence="7 8">
    <name type="scientific">Ephemeroptericola cinctiostellae</name>
    <dbReference type="NCBI Taxonomy" id="2268024"/>
    <lineage>
        <taxon>Bacteria</taxon>
        <taxon>Pseudomonadati</taxon>
        <taxon>Pseudomonadota</taxon>
        <taxon>Betaproteobacteria</taxon>
        <taxon>Burkholderiales</taxon>
        <taxon>Burkholderiaceae</taxon>
        <taxon>Ephemeroptericola</taxon>
    </lineage>
</organism>
<feature type="transmembrane region" description="Helical" evidence="6">
    <location>
        <begin position="89"/>
        <end position="114"/>
    </location>
</feature>
<sequence>MSEKASLAKGSLGTFESAVMGVAGTAPAFSVAVTTAVIVSVVGELAVGSILYCGLIMFGIMLAFTHLNKISPNAGATYAWVGHVFGPTWGFFAGWGLLVASIVFMVSATIPAATSTLLIAQNAFDLSPDLIEDTRWVAFVAAVWLTLITIVVTKGIKHASYAQLIMTVIETIIIFALIIAGFIEYWGKPAHMPTWAWFSPFSFTPESFAAGALTAIFFYWGWDVTMNLGEETKEAAEGEAQPAGRGAFWAMVNLILFFIIMMIVVLIVLTDDEIAAANTNVLYAVADKLFPKPWSSFAVLSTILSTIGTVETQILQFSRSMFAMSRDKMLHPRYANIHPEWQTPWVATFVIWLLGVLLLAASSTMASVKAILDSSVMAIGFHICFYMGLAAFACVWHYRGMLKSGVYDAFSHVIWPLGSGVLMFFLGLYLLPTFDGITTLIAVGGLAIGVVPLLLGRYRT</sequence>
<gene>
    <name evidence="7" type="primary">steT_1</name>
    <name evidence="7" type="ORF">DTO96_101297</name>
</gene>
<feature type="transmembrane region" description="Helical" evidence="6">
    <location>
        <begin position="207"/>
        <end position="225"/>
    </location>
</feature>
<dbReference type="GO" id="GO:0005886">
    <property type="term" value="C:plasma membrane"/>
    <property type="evidence" value="ECO:0007669"/>
    <property type="project" value="UniProtKB-SubCell"/>
</dbReference>
<evidence type="ECO:0000313" key="7">
    <source>
        <dbReference type="EMBL" id="AXF85566.1"/>
    </source>
</evidence>
<dbReference type="Proteomes" id="UP000252182">
    <property type="component" value="Chromosome"/>
</dbReference>
<feature type="transmembrane region" description="Helical" evidence="6">
    <location>
        <begin position="49"/>
        <end position="68"/>
    </location>
</feature>
<dbReference type="GO" id="GO:0022857">
    <property type="term" value="F:transmembrane transporter activity"/>
    <property type="evidence" value="ECO:0007669"/>
    <property type="project" value="InterPro"/>
</dbReference>
<evidence type="ECO:0000313" key="8">
    <source>
        <dbReference type="Proteomes" id="UP000252182"/>
    </source>
</evidence>
<dbReference type="EMBL" id="CP031124">
    <property type="protein sequence ID" value="AXF85566.1"/>
    <property type="molecule type" value="Genomic_DNA"/>
</dbReference>
<feature type="transmembrane region" description="Helical" evidence="6">
    <location>
        <begin position="21"/>
        <end position="43"/>
    </location>
</feature>
<feature type="transmembrane region" description="Helical" evidence="6">
    <location>
        <begin position="376"/>
        <end position="398"/>
    </location>
</feature>
<keyword evidence="8" id="KW-1185">Reference proteome</keyword>
<feature type="transmembrane region" description="Helical" evidence="6">
    <location>
        <begin position="437"/>
        <end position="455"/>
    </location>
</feature>
<keyword evidence="5 6" id="KW-0472">Membrane</keyword>
<dbReference type="KEGG" id="hyf:DTO96_101297"/>
<evidence type="ECO:0000256" key="4">
    <source>
        <dbReference type="ARBA" id="ARBA00022989"/>
    </source>
</evidence>
<dbReference type="RefSeq" id="WP_114562749.1">
    <property type="nucleotide sequence ID" value="NZ_CP031124.1"/>
</dbReference>
<accession>A0A345DB28</accession>
<reference evidence="8" key="1">
    <citation type="submission" date="2018-07" db="EMBL/GenBank/DDBJ databases">
        <authorList>
            <person name="Kim H."/>
        </authorList>
    </citation>
    <scope>NUCLEOTIDE SEQUENCE [LARGE SCALE GENOMIC DNA]</scope>
    <source>
        <strain evidence="8">F02</strain>
    </source>
</reference>
<comment type="subcellular location">
    <subcellularLocation>
        <location evidence="1">Cell membrane</location>
        <topology evidence="1">Multi-pass membrane protein</topology>
    </subcellularLocation>
</comment>
<dbReference type="PANTHER" id="PTHR42770:SF7">
    <property type="entry name" value="MEMBRANE PROTEIN"/>
    <property type="match status" value="1"/>
</dbReference>
<keyword evidence="2" id="KW-1003">Cell membrane</keyword>
<evidence type="ECO:0000256" key="5">
    <source>
        <dbReference type="ARBA" id="ARBA00023136"/>
    </source>
</evidence>
<evidence type="ECO:0000256" key="2">
    <source>
        <dbReference type="ARBA" id="ARBA00022475"/>
    </source>
</evidence>
<dbReference type="Pfam" id="PF13520">
    <property type="entry name" value="AA_permease_2"/>
    <property type="match status" value="1"/>
</dbReference>
<feature type="transmembrane region" description="Helical" evidence="6">
    <location>
        <begin position="164"/>
        <end position="187"/>
    </location>
</feature>
<keyword evidence="3 6" id="KW-0812">Transmembrane</keyword>
<dbReference type="PIRSF" id="PIRSF006060">
    <property type="entry name" value="AA_transporter"/>
    <property type="match status" value="1"/>
</dbReference>
<dbReference type="InterPro" id="IPR050367">
    <property type="entry name" value="APC_superfamily"/>
</dbReference>
<evidence type="ECO:0000256" key="6">
    <source>
        <dbReference type="SAM" id="Phobius"/>
    </source>
</evidence>
<keyword evidence="4 6" id="KW-1133">Transmembrane helix</keyword>
<dbReference type="AlphaFoldDB" id="A0A345DB28"/>
<proteinExistence type="predicted"/>
<feature type="transmembrane region" description="Helical" evidence="6">
    <location>
        <begin position="246"/>
        <end position="269"/>
    </location>
</feature>
<dbReference type="OrthoDB" id="9804700at2"/>
<feature type="transmembrane region" description="Helical" evidence="6">
    <location>
        <begin position="343"/>
        <end position="364"/>
    </location>
</feature>